<name>A0A0D6MB35_9BILA</name>
<keyword evidence="6" id="KW-1185">Reference proteome</keyword>
<evidence type="ECO:0000313" key="5">
    <source>
        <dbReference type="EMBL" id="EPB77377.1"/>
    </source>
</evidence>
<dbReference type="SUPFAM" id="SSF48508">
    <property type="entry name" value="Nuclear receptor ligand-binding domain"/>
    <property type="match status" value="1"/>
</dbReference>
<feature type="domain" description="NR LBD" evidence="4">
    <location>
        <begin position="100"/>
        <end position="335"/>
    </location>
</feature>
<dbReference type="GO" id="GO:0003700">
    <property type="term" value="F:DNA-binding transcription factor activity"/>
    <property type="evidence" value="ECO:0007669"/>
    <property type="project" value="TreeGrafter"/>
</dbReference>
<evidence type="ECO:0000256" key="2">
    <source>
        <dbReference type="ARBA" id="ARBA00023163"/>
    </source>
</evidence>
<dbReference type="InterPro" id="IPR035500">
    <property type="entry name" value="NHR-like_dom_sf"/>
</dbReference>
<proteinExistence type="predicted"/>
<dbReference type="PANTHER" id="PTHR46011:SF6">
    <property type="entry name" value="HIGH ZINC ACTIVATED NUCLEAR RECEPTOR PROTEIN"/>
    <property type="match status" value="1"/>
</dbReference>
<evidence type="ECO:0000313" key="6">
    <source>
        <dbReference type="Proteomes" id="UP000054495"/>
    </source>
</evidence>
<accession>A0A0D6MB35</accession>
<keyword evidence="3 5" id="KW-0675">Receptor</keyword>
<organism evidence="5 6">
    <name type="scientific">Ancylostoma ceylanicum</name>
    <dbReference type="NCBI Taxonomy" id="53326"/>
    <lineage>
        <taxon>Eukaryota</taxon>
        <taxon>Metazoa</taxon>
        <taxon>Ecdysozoa</taxon>
        <taxon>Nematoda</taxon>
        <taxon>Chromadorea</taxon>
        <taxon>Rhabditida</taxon>
        <taxon>Rhabditina</taxon>
        <taxon>Rhabditomorpha</taxon>
        <taxon>Strongyloidea</taxon>
        <taxon>Ancylostomatidae</taxon>
        <taxon>Ancylostomatinae</taxon>
        <taxon>Ancylostoma</taxon>
    </lineage>
</organism>
<keyword evidence="1" id="KW-0805">Transcription regulation</keyword>
<dbReference type="GO" id="GO:0005634">
    <property type="term" value="C:nucleus"/>
    <property type="evidence" value="ECO:0007669"/>
    <property type="project" value="TreeGrafter"/>
</dbReference>
<dbReference type="Proteomes" id="UP000054495">
    <property type="component" value="Unassembled WGS sequence"/>
</dbReference>
<evidence type="ECO:0000259" key="4">
    <source>
        <dbReference type="PROSITE" id="PS51843"/>
    </source>
</evidence>
<keyword evidence="2" id="KW-0804">Transcription</keyword>
<dbReference type="SUPFAM" id="SSF57716">
    <property type="entry name" value="Glucocorticoid receptor-like (DNA-binding domain)"/>
    <property type="match status" value="1"/>
</dbReference>
<dbReference type="PROSITE" id="PS51843">
    <property type="entry name" value="NR_LBD"/>
    <property type="match status" value="1"/>
</dbReference>
<dbReference type="PANTHER" id="PTHR46011">
    <property type="entry name" value="NUCLEAR HORMONE RECEPTOR FAMILY MEMBER NHR-86-RELATED"/>
    <property type="match status" value="1"/>
</dbReference>
<dbReference type="Pfam" id="PF00104">
    <property type="entry name" value="Hormone_recep"/>
    <property type="match status" value="1"/>
</dbReference>
<reference evidence="5 6" key="1">
    <citation type="submission" date="2013-05" db="EMBL/GenBank/DDBJ databases">
        <title>Draft genome of the parasitic nematode Anyclostoma ceylanicum.</title>
        <authorList>
            <person name="Mitreva M."/>
        </authorList>
    </citation>
    <scope>NUCLEOTIDE SEQUENCE [LARGE SCALE GENOMIC DNA]</scope>
</reference>
<dbReference type="AlphaFoldDB" id="A0A0D6MB35"/>
<dbReference type="Gene3D" id="1.10.565.10">
    <property type="entry name" value="Retinoid X Receptor"/>
    <property type="match status" value="1"/>
</dbReference>
<evidence type="ECO:0000256" key="1">
    <source>
        <dbReference type="ARBA" id="ARBA00023015"/>
    </source>
</evidence>
<gene>
    <name evidence="5" type="ORF">ANCCEY_03530</name>
</gene>
<dbReference type="EMBL" id="KE124838">
    <property type="protein sequence ID" value="EPB77377.1"/>
    <property type="molecule type" value="Genomic_DNA"/>
</dbReference>
<protein>
    <submittedName>
        <fullName evidence="5">Ligand-binding domain of nuclear hormone receptor</fullName>
    </submittedName>
</protein>
<dbReference type="SMART" id="SM00430">
    <property type="entry name" value="HOLI"/>
    <property type="match status" value="1"/>
</dbReference>
<evidence type="ECO:0000256" key="3">
    <source>
        <dbReference type="ARBA" id="ARBA00023170"/>
    </source>
</evidence>
<dbReference type="InterPro" id="IPR000536">
    <property type="entry name" value="Nucl_hrmn_rcpt_lig-bd"/>
</dbReference>
<sequence>MSDIGRACRVCCDRSDGAHFGIDSCRACVQNKRDYIVPKIADETEAQKYSHELMANLSPSDNETVQRSSQSAFQRVNQPLSIQRVSALEPFNQPTSSQWEMPHILMKITQNYRQLCAVRKSTELSMNGSTLRSMFDDCTRGVDLVTGSTQKTSNILRSHLPALAEFVNNTFEEFALLNQEEKWSVFRSFIALSFGMDTFYRTYRLVPPELYATMMMTECLSDKLRIDTLRLMKTLEITEHEYSALLALALWTTNIKGANETVTKVATEAREKIFHDLHLLYKMNGTDNYSVRFGELCMLHTSFQMSCCKFREDIEIFNLFDLFEEDKFLYDIVKH</sequence>